<feature type="compositionally biased region" description="Basic and acidic residues" evidence="1">
    <location>
        <begin position="55"/>
        <end position="75"/>
    </location>
</feature>
<name>A0A9N7VXU2_PLEPL</name>
<dbReference type="Proteomes" id="UP001153269">
    <property type="component" value="Unassembled WGS sequence"/>
</dbReference>
<sequence length="204" mass="22344">MEVETCVQREEEVGGDAPAGFLPGIVMKEKPGEAETPSVTEQLQRPRGAETTGGEESRTGERTGERRVEPGREPEDLSVGSRGAGPRLRRGHGEQLQLRPVKGCDRRARFSADTVKLWSSVSTVNTREENNNDPDCVLLRDTAGTSHRGHPHPHRGHPHPHRGQTGDIHIHLRARDTEDIAPWPGTHPAGHILGPRPPLRSSTP</sequence>
<evidence type="ECO:0000313" key="2">
    <source>
        <dbReference type="EMBL" id="CAB1457197.1"/>
    </source>
</evidence>
<feature type="region of interest" description="Disordered" evidence="1">
    <location>
        <begin position="145"/>
        <end position="165"/>
    </location>
</feature>
<feature type="compositionally biased region" description="Basic residues" evidence="1">
    <location>
        <begin position="147"/>
        <end position="162"/>
    </location>
</feature>
<accession>A0A9N7VXU2</accession>
<organism evidence="2 3">
    <name type="scientific">Pleuronectes platessa</name>
    <name type="common">European plaice</name>
    <dbReference type="NCBI Taxonomy" id="8262"/>
    <lineage>
        <taxon>Eukaryota</taxon>
        <taxon>Metazoa</taxon>
        <taxon>Chordata</taxon>
        <taxon>Craniata</taxon>
        <taxon>Vertebrata</taxon>
        <taxon>Euteleostomi</taxon>
        <taxon>Actinopterygii</taxon>
        <taxon>Neopterygii</taxon>
        <taxon>Teleostei</taxon>
        <taxon>Neoteleostei</taxon>
        <taxon>Acanthomorphata</taxon>
        <taxon>Carangaria</taxon>
        <taxon>Pleuronectiformes</taxon>
        <taxon>Pleuronectoidei</taxon>
        <taxon>Pleuronectidae</taxon>
        <taxon>Pleuronectes</taxon>
    </lineage>
</organism>
<evidence type="ECO:0000313" key="3">
    <source>
        <dbReference type="Proteomes" id="UP001153269"/>
    </source>
</evidence>
<dbReference type="AlphaFoldDB" id="A0A9N7VXU2"/>
<dbReference type="EMBL" id="CADEAL010004329">
    <property type="protein sequence ID" value="CAB1457197.1"/>
    <property type="molecule type" value="Genomic_DNA"/>
</dbReference>
<feature type="region of interest" description="Disordered" evidence="1">
    <location>
        <begin position="1"/>
        <end position="100"/>
    </location>
</feature>
<comment type="caution">
    <text evidence="2">The sequence shown here is derived from an EMBL/GenBank/DDBJ whole genome shotgun (WGS) entry which is preliminary data.</text>
</comment>
<reference evidence="2" key="1">
    <citation type="submission" date="2020-03" db="EMBL/GenBank/DDBJ databases">
        <authorList>
            <person name="Weist P."/>
        </authorList>
    </citation>
    <scope>NUCLEOTIDE SEQUENCE</scope>
</reference>
<proteinExistence type="predicted"/>
<keyword evidence="3" id="KW-1185">Reference proteome</keyword>
<gene>
    <name evidence="2" type="ORF">PLEPLA_LOCUS45001</name>
</gene>
<protein>
    <submittedName>
        <fullName evidence="2">Uncharacterized protein</fullName>
    </submittedName>
</protein>
<evidence type="ECO:0000256" key="1">
    <source>
        <dbReference type="SAM" id="MobiDB-lite"/>
    </source>
</evidence>
<feature type="region of interest" description="Disordered" evidence="1">
    <location>
        <begin position="181"/>
        <end position="204"/>
    </location>
</feature>